<protein>
    <submittedName>
        <fullName evidence="1">Uncharacterized protein</fullName>
    </submittedName>
</protein>
<accession>A0A645GZM3</accession>
<proteinExistence type="predicted"/>
<dbReference type="AlphaFoldDB" id="A0A645GZM3"/>
<sequence length="155" mass="17723">MNKFVNIPTMFLERAYQTAFTSILSKRVFLNLTAAEAAMGNKAYTVSNLITDMNQSVWANLPLNQNIDIYKRVMQKVYVTSLCDMYTGAGAMARMGMEVKPTSNPKDNSDCTAMAYYHMKDLLKKMKSFTTTDMAMKAHYEYLIRYIEKTLDGKE</sequence>
<comment type="caution">
    <text evidence="1">The sequence shown here is derived from an EMBL/GenBank/DDBJ whole genome shotgun (WGS) entry which is preliminary data.</text>
</comment>
<name>A0A645GZM3_9ZZZZ</name>
<evidence type="ECO:0000313" key="1">
    <source>
        <dbReference type="EMBL" id="MPN31502.1"/>
    </source>
</evidence>
<gene>
    <name evidence="1" type="ORF">SDC9_178976</name>
</gene>
<reference evidence="1" key="1">
    <citation type="submission" date="2019-08" db="EMBL/GenBank/DDBJ databases">
        <authorList>
            <person name="Kucharzyk K."/>
            <person name="Murdoch R.W."/>
            <person name="Higgins S."/>
            <person name="Loffler F."/>
        </authorList>
    </citation>
    <scope>NUCLEOTIDE SEQUENCE</scope>
</reference>
<dbReference type="EMBL" id="VSSQ01083043">
    <property type="protein sequence ID" value="MPN31502.1"/>
    <property type="molecule type" value="Genomic_DNA"/>
</dbReference>
<organism evidence="1">
    <name type="scientific">bioreactor metagenome</name>
    <dbReference type="NCBI Taxonomy" id="1076179"/>
    <lineage>
        <taxon>unclassified sequences</taxon>
        <taxon>metagenomes</taxon>
        <taxon>ecological metagenomes</taxon>
    </lineage>
</organism>